<organism evidence="1 2">
    <name type="scientific">Colocasia esculenta</name>
    <name type="common">Wild taro</name>
    <name type="synonym">Arum esculentum</name>
    <dbReference type="NCBI Taxonomy" id="4460"/>
    <lineage>
        <taxon>Eukaryota</taxon>
        <taxon>Viridiplantae</taxon>
        <taxon>Streptophyta</taxon>
        <taxon>Embryophyta</taxon>
        <taxon>Tracheophyta</taxon>
        <taxon>Spermatophyta</taxon>
        <taxon>Magnoliopsida</taxon>
        <taxon>Liliopsida</taxon>
        <taxon>Araceae</taxon>
        <taxon>Aroideae</taxon>
        <taxon>Colocasieae</taxon>
        <taxon>Colocasia</taxon>
    </lineage>
</organism>
<dbReference type="EMBL" id="NMUH01004272">
    <property type="protein sequence ID" value="MQM09021.1"/>
    <property type="molecule type" value="Genomic_DNA"/>
</dbReference>
<protein>
    <submittedName>
        <fullName evidence="1">Uncharacterized protein</fullName>
    </submittedName>
</protein>
<feature type="non-terminal residue" evidence="1">
    <location>
        <position position="1"/>
    </location>
</feature>
<evidence type="ECO:0000313" key="1">
    <source>
        <dbReference type="EMBL" id="MQM09021.1"/>
    </source>
</evidence>
<name>A0A843WUW4_COLES</name>
<gene>
    <name evidence="1" type="ORF">Taro_041881</name>
</gene>
<evidence type="ECO:0000313" key="2">
    <source>
        <dbReference type="Proteomes" id="UP000652761"/>
    </source>
</evidence>
<proteinExistence type="predicted"/>
<dbReference type="AlphaFoldDB" id="A0A843WUW4"/>
<keyword evidence="2" id="KW-1185">Reference proteome</keyword>
<sequence length="79" mass="9000">MWQLCHGLRSNYNAYLVVTTPQIWMFIPLETPDVGDIPQLRMDYGTYSAVAAPFRMTPYVATFHDLRLDYGTYPAVAAP</sequence>
<comment type="caution">
    <text evidence="1">The sequence shown here is derived from an EMBL/GenBank/DDBJ whole genome shotgun (WGS) entry which is preliminary data.</text>
</comment>
<reference evidence="1" key="1">
    <citation type="submission" date="2017-07" db="EMBL/GenBank/DDBJ databases">
        <title>Taro Niue Genome Assembly and Annotation.</title>
        <authorList>
            <person name="Atibalentja N."/>
            <person name="Keating K."/>
            <person name="Fields C.J."/>
        </authorList>
    </citation>
    <scope>NUCLEOTIDE SEQUENCE</scope>
    <source>
        <strain evidence="1">Niue_2</strain>
        <tissue evidence="1">Leaf</tissue>
    </source>
</reference>
<accession>A0A843WUW4</accession>
<dbReference type="Proteomes" id="UP000652761">
    <property type="component" value="Unassembled WGS sequence"/>
</dbReference>